<organism evidence="1 2">
    <name type="scientific">Desulfuromonas thiophila</name>
    <dbReference type="NCBI Taxonomy" id="57664"/>
    <lineage>
        <taxon>Bacteria</taxon>
        <taxon>Pseudomonadati</taxon>
        <taxon>Thermodesulfobacteriota</taxon>
        <taxon>Desulfuromonadia</taxon>
        <taxon>Desulfuromonadales</taxon>
        <taxon>Desulfuromonadaceae</taxon>
        <taxon>Desulfuromonas</taxon>
    </lineage>
</organism>
<evidence type="ECO:0000313" key="1">
    <source>
        <dbReference type="EMBL" id="SDE20774.1"/>
    </source>
</evidence>
<gene>
    <name evidence="1" type="ORF">SAMN05661003_10511</name>
</gene>
<dbReference type="EMBL" id="FNAQ01000005">
    <property type="protein sequence ID" value="SDE20774.1"/>
    <property type="molecule type" value="Genomic_DNA"/>
</dbReference>
<reference evidence="2" key="1">
    <citation type="submission" date="2016-10" db="EMBL/GenBank/DDBJ databases">
        <authorList>
            <person name="Varghese N."/>
            <person name="Submissions S."/>
        </authorList>
    </citation>
    <scope>NUCLEOTIDE SEQUENCE [LARGE SCALE GENOMIC DNA]</scope>
    <source>
        <strain evidence="2">DSM 8987</strain>
    </source>
</reference>
<dbReference type="STRING" id="57664.SAMN05661003_10511"/>
<accession>A0A1G7B0Y2</accession>
<dbReference type="AlphaFoldDB" id="A0A1G7B0Y2"/>
<sequence>MLYAQINPDTLQMIGRAQTLPQRFTTAGGATINGFDTLPQAALFGLGWVPVVYETIGNPETHRHGLAPVYDGENRRFVFPAVARDLDTLKAEARAAIDQAASDASARHITQGVGQESRYLAKAEEAAAYLRALAEGRTPDLDDYPFLQAEATACGRTIDAQARYVADTRVRWMALGAAVEAARMGGKTAVAAAETAEATLAARDTALAALEAI</sequence>
<name>A0A1G7B0Y2_9BACT</name>
<keyword evidence="2" id="KW-1185">Reference proteome</keyword>
<dbReference type="RefSeq" id="WP_092077490.1">
    <property type="nucleotide sequence ID" value="NZ_FNAQ01000005.1"/>
</dbReference>
<proteinExistence type="predicted"/>
<evidence type="ECO:0000313" key="2">
    <source>
        <dbReference type="Proteomes" id="UP000243205"/>
    </source>
</evidence>
<dbReference type="Proteomes" id="UP000243205">
    <property type="component" value="Unassembled WGS sequence"/>
</dbReference>
<protein>
    <submittedName>
        <fullName evidence="1">Uncharacterized protein</fullName>
    </submittedName>
</protein>